<keyword evidence="5" id="KW-1185">Reference proteome</keyword>
<keyword evidence="3" id="KW-0732">Signal</keyword>
<feature type="region of interest" description="Disordered" evidence="1">
    <location>
        <begin position="372"/>
        <end position="433"/>
    </location>
</feature>
<feature type="region of interest" description="Disordered" evidence="1">
    <location>
        <begin position="555"/>
        <end position="616"/>
    </location>
</feature>
<keyword evidence="2" id="KW-0472">Membrane</keyword>
<feature type="compositionally biased region" description="Low complexity" evidence="1">
    <location>
        <begin position="422"/>
        <end position="433"/>
    </location>
</feature>
<evidence type="ECO:0000313" key="5">
    <source>
        <dbReference type="Proteomes" id="UP000326924"/>
    </source>
</evidence>
<proteinExistence type="predicted"/>
<evidence type="ECO:0008006" key="6">
    <source>
        <dbReference type="Google" id="ProtNLM"/>
    </source>
</evidence>
<feature type="region of interest" description="Disordered" evidence="1">
    <location>
        <begin position="501"/>
        <end position="527"/>
    </location>
</feature>
<organism evidence="4 5">
    <name type="scientific">Sphaerosporella brunnea</name>
    <dbReference type="NCBI Taxonomy" id="1250544"/>
    <lineage>
        <taxon>Eukaryota</taxon>
        <taxon>Fungi</taxon>
        <taxon>Dikarya</taxon>
        <taxon>Ascomycota</taxon>
        <taxon>Pezizomycotina</taxon>
        <taxon>Pezizomycetes</taxon>
        <taxon>Pezizales</taxon>
        <taxon>Pyronemataceae</taxon>
        <taxon>Sphaerosporella</taxon>
    </lineage>
</organism>
<evidence type="ECO:0000256" key="1">
    <source>
        <dbReference type="SAM" id="MobiDB-lite"/>
    </source>
</evidence>
<dbReference type="Proteomes" id="UP000326924">
    <property type="component" value="Unassembled WGS sequence"/>
</dbReference>
<accession>A0A5J5EMX9</accession>
<evidence type="ECO:0000256" key="3">
    <source>
        <dbReference type="SAM" id="SignalP"/>
    </source>
</evidence>
<dbReference type="OrthoDB" id="2163411at2759"/>
<sequence length="616" mass="66091">MLMGTGLIAASMLLLPYAAADCIPLTGSTQCSAFQQAQISTSNALTSNYPFLRFVSNTTSFDSKFLEYTNTDYVTFKYGNLFGCDNLTSTLPDTSQFYARYTQTVLCSRMIQDSRSDCSLSNSDATPVCADTCAQFARSEQMIVSNPDTCSNSNEQTIGIIRSDFTICSNPAASLDESCIEGNQNESENCGFRGNLLGLCLYCAADSSDSIDTCCYSANAQGKCAGIHLPTFTNLPPITTSTTTTTATASSTPEGHDSGLSGGAIAGITIGCLVLVGALVFALLFFWRRRRYGSQPPSIFNQPTRSRARAPSMTLATVGPVHGTGQGYEALAGVGGRVARMSALEDNSSEIDVSSSSAPHQHISRQIIGASSSSDFGLESSPGTHRGSARHRALNPPPRGRNASLSSSSMFLSGPTSPGMTSSEKGSEFSSPSEQLPYFKDYYSSDDIHPGDKVACLWAYAPRAQDEFELERGDMLKVVGIWDDGWATGIFLTERADDISRRRSMRDSGVSAQGSHRRRPSSPPAADGEIKAFPLVCVCLPEHWQKTVENEAHLTPEYDSSQSDFSGPRTEKSPSPDRRIGGESPSRFKDDLNVPRSSTPAPRHSSSKVGTSFLDP</sequence>
<feature type="signal peptide" evidence="3">
    <location>
        <begin position="1"/>
        <end position="20"/>
    </location>
</feature>
<evidence type="ECO:0000256" key="2">
    <source>
        <dbReference type="SAM" id="Phobius"/>
    </source>
</evidence>
<feature type="chain" id="PRO_5023879220" description="SH3 domain-containing protein" evidence="3">
    <location>
        <begin position="21"/>
        <end position="616"/>
    </location>
</feature>
<dbReference type="CDD" id="cd12087">
    <property type="entry name" value="TM_EGFR-like"/>
    <property type="match status" value="1"/>
</dbReference>
<evidence type="ECO:0000313" key="4">
    <source>
        <dbReference type="EMBL" id="KAA8896470.1"/>
    </source>
</evidence>
<dbReference type="InterPro" id="IPR036028">
    <property type="entry name" value="SH3-like_dom_sf"/>
</dbReference>
<comment type="caution">
    <text evidence="4">The sequence shown here is derived from an EMBL/GenBank/DDBJ whole genome shotgun (WGS) entry which is preliminary data.</text>
</comment>
<dbReference type="EMBL" id="VXIS01000212">
    <property type="protein sequence ID" value="KAA8896470.1"/>
    <property type="molecule type" value="Genomic_DNA"/>
</dbReference>
<protein>
    <recommendedName>
        <fullName evidence="6">SH3 domain-containing protein</fullName>
    </recommendedName>
</protein>
<dbReference type="AlphaFoldDB" id="A0A5J5EMX9"/>
<dbReference type="PANTHER" id="PTHR16861">
    <property type="entry name" value="GLYCOPROTEIN 38"/>
    <property type="match status" value="1"/>
</dbReference>
<dbReference type="InParanoid" id="A0A5J5EMX9"/>
<keyword evidence="2" id="KW-1133">Transmembrane helix</keyword>
<dbReference type="PANTHER" id="PTHR16861:SF4">
    <property type="entry name" value="SH3 DOMAIN PROTEIN (AFU_ORTHOLOGUE AFUA_1G13610)"/>
    <property type="match status" value="1"/>
</dbReference>
<reference evidence="4 5" key="1">
    <citation type="submission" date="2019-09" db="EMBL/GenBank/DDBJ databases">
        <title>Draft genome of the ectomycorrhizal ascomycete Sphaerosporella brunnea.</title>
        <authorList>
            <consortium name="DOE Joint Genome Institute"/>
            <person name="Benucci G.M."/>
            <person name="Marozzi G."/>
            <person name="Antonielli L."/>
            <person name="Sanchez S."/>
            <person name="Marco P."/>
            <person name="Wang X."/>
            <person name="Falini L.B."/>
            <person name="Barry K."/>
            <person name="Haridas S."/>
            <person name="Lipzen A."/>
            <person name="Labutti K."/>
            <person name="Grigoriev I.V."/>
            <person name="Murat C."/>
            <person name="Martin F."/>
            <person name="Albertini E."/>
            <person name="Donnini D."/>
            <person name="Bonito G."/>
        </authorList>
    </citation>
    <scope>NUCLEOTIDE SEQUENCE [LARGE SCALE GENOMIC DNA]</scope>
    <source>
        <strain evidence="4 5">Sb_GMNB300</strain>
    </source>
</reference>
<gene>
    <name evidence="4" type="ORF">FN846DRAFT_900280</name>
</gene>
<feature type="transmembrane region" description="Helical" evidence="2">
    <location>
        <begin position="264"/>
        <end position="287"/>
    </location>
</feature>
<name>A0A5J5EMX9_9PEZI</name>
<feature type="compositionally biased region" description="Basic and acidic residues" evidence="1">
    <location>
        <begin position="569"/>
        <end position="593"/>
    </location>
</feature>
<feature type="compositionally biased region" description="Low complexity" evidence="1">
    <location>
        <begin position="404"/>
        <end position="413"/>
    </location>
</feature>
<dbReference type="SUPFAM" id="SSF50044">
    <property type="entry name" value="SH3-domain"/>
    <property type="match status" value="1"/>
</dbReference>
<keyword evidence="2" id="KW-0812">Transmembrane</keyword>
<dbReference type="Gene3D" id="2.30.30.40">
    <property type="entry name" value="SH3 Domains"/>
    <property type="match status" value="1"/>
</dbReference>